<dbReference type="InterPro" id="IPR018490">
    <property type="entry name" value="cNMP-bd_dom_sf"/>
</dbReference>
<feature type="transmembrane region" description="Helical" evidence="6">
    <location>
        <begin position="252"/>
        <end position="273"/>
    </location>
</feature>
<dbReference type="GO" id="GO:0016020">
    <property type="term" value="C:membrane"/>
    <property type="evidence" value="ECO:0007669"/>
    <property type="project" value="UniProtKB-SubCell"/>
</dbReference>
<dbReference type="InParanoid" id="A0A2P6NHX8"/>
<feature type="transmembrane region" description="Helical" evidence="6">
    <location>
        <begin position="544"/>
        <end position="565"/>
    </location>
</feature>
<feature type="domain" description="Cyclic nucleotide-binding" evidence="7">
    <location>
        <begin position="935"/>
        <end position="1057"/>
    </location>
</feature>
<dbReference type="Pfam" id="PF01740">
    <property type="entry name" value="STAS"/>
    <property type="match status" value="1"/>
</dbReference>
<dbReference type="PROSITE" id="PS50801">
    <property type="entry name" value="STAS"/>
    <property type="match status" value="1"/>
</dbReference>
<dbReference type="STRING" id="1890364.A0A2P6NHX8"/>
<dbReference type="InterPro" id="IPR000595">
    <property type="entry name" value="cNMP-bd_dom"/>
</dbReference>
<keyword evidence="4 6" id="KW-0472">Membrane</keyword>
<evidence type="ECO:0000259" key="7">
    <source>
        <dbReference type="PROSITE" id="PS50042"/>
    </source>
</evidence>
<dbReference type="InterPro" id="IPR052706">
    <property type="entry name" value="Membrane-Transporter-like"/>
</dbReference>
<gene>
    <name evidence="9" type="ORF">PROFUN_09112</name>
</gene>
<accession>A0A2P6NHX8</accession>
<dbReference type="GO" id="GO:0023052">
    <property type="term" value="P:signaling"/>
    <property type="evidence" value="ECO:0007669"/>
    <property type="project" value="UniProtKB-ARBA"/>
</dbReference>
<dbReference type="Gene3D" id="3.30.750.24">
    <property type="entry name" value="STAS domain"/>
    <property type="match status" value="1"/>
</dbReference>
<dbReference type="CDD" id="cd00038">
    <property type="entry name" value="CAP_ED"/>
    <property type="match status" value="1"/>
</dbReference>
<evidence type="ECO:0000259" key="8">
    <source>
        <dbReference type="PROSITE" id="PS50801"/>
    </source>
</evidence>
<evidence type="ECO:0000256" key="6">
    <source>
        <dbReference type="SAM" id="Phobius"/>
    </source>
</evidence>
<evidence type="ECO:0000256" key="4">
    <source>
        <dbReference type="ARBA" id="ARBA00023136"/>
    </source>
</evidence>
<dbReference type="OrthoDB" id="409725at2759"/>
<evidence type="ECO:0000256" key="3">
    <source>
        <dbReference type="ARBA" id="ARBA00022989"/>
    </source>
</evidence>
<feature type="compositionally biased region" description="Basic and acidic residues" evidence="5">
    <location>
        <begin position="133"/>
        <end position="142"/>
    </location>
</feature>
<dbReference type="InterPro" id="IPR002645">
    <property type="entry name" value="STAS_dom"/>
</dbReference>
<comment type="subcellular location">
    <subcellularLocation>
        <location evidence="1">Membrane</location>
        <topology evidence="1">Multi-pass membrane protein</topology>
    </subcellularLocation>
</comment>
<feature type="transmembrane region" description="Helical" evidence="6">
    <location>
        <begin position="285"/>
        <end position="304"/>
    </location>
</feature>
<dbReference type="Pfam" id="PF00027">
    <property type="entry name" value="cNMP_binding"/>
    <property type="match status" value="1"/>
</dbReference>
<evidence type="ECO:0008006" key="11">
    <source>
        <dbReference type="Google" id="ProtNLM"/>
    </source>
</evidence>
<dbReference type="GO" id="GO:0007154">
    <property type="term" value="P:cell communication"/>
    <property type="evidence" value="ECO:0007669"/>
    <property type="project" value="UniProtKB-ARBA"/>
</dbReference>
<dbReference type="InterPro" id="IPR036513">
    <property type="entry name" value="STAS_dom_sf"/>
</dbReference>
<feature type="region of interest" description="Disordered" evidence="5">
    <location>
        <begin position="1181"/>
        <end position="1210"/>
    </location>
</feature>
<dbReference type="EMBL" id="MDYQ01000080">
    <property type="protein sequence ID" value="PRP83563.1"/>
    <property type="molecule type" value="Genomic_DNA"/>
</dbReference>
<dbReference type="Gene3D" id="2.60.120.10">
    <property type="entry name" value="Jelly Rolls"/>
    <property type="match status" value="1"/>
</dbReference>
<keyword evidence="3 6" id="KW-1133">Transmembrane helix</keyword>
<evidence type="ECO:0000313" key="10">
    <source>
        <dbReference type="Proteomes" id="UP000241769"/>
    </source>
</evidence>
<protein>
    <recommendedName>
        <fullName evidence="11">Sulfate transporter family protein</fullName>
    </recommendedName>
</protein>
<evidence type="ECO:0000256" key="1">
    <source>
        <dbReference type="ARBA" id="ARBA00004141"/>
    </source>
</evidence>
<evidence type="ECO:0000256" key="5">
    <source>
        <dbReference type="SAM" id="MobiDB-lite"/>
    </source>
</evidence>
<feature type="region of interest" description="Disordered" evidence="5">
    <location>
        <begin position="213"/>
        <end position="244"/>
    </location>
</feature>
<feature type="transmembrane region" description="Helical" evidence="6">
    <location>
        <begin position="443"/>
        <end position="461"/>
    </location>
</feature>
<name>A0A2P6NHX8_9EUKA</name>
<dbReference type="InterPro" id="IPR014710">
    <property type="entry name" value="RmlC-like_jellyroll"/>
</dbReference>
<proteinExistence type="predicted"/>
<feature type="transmembrane region" description="Helical" evidence="6">
    <location>
        <begin position="419"/>
        <end position="436"/>
    </location>
</feature>
<feature type="compositionally biased region" description="Basic and acidic residues" evidence="5">
    <location>
        <begin position="70"/>
        <end position="82"/>
    </location>
</feature>
<feature type="transmembrane region" description="Helical" evidence="6">
    <location>
        <begin position="346"/>
        <end position="364"/>
    </location>
</feature>
<keyword evidence="10" id="KW-1185">Reference proteome</keyword>
<feature type="transmembrane region" description="Helical" evidence="6">
    <location>
        <begin position="604"/>
        <end position="622"/>
    </location>
</feature>
<feature type="region of interest" description="Disordered" evidence="5">
    <location>
        <begin position="62"/>
        <end position="105"/>
    </location>
</feature>
<feature type="transmembrane region" description="Helical" evidence="6">
    <location>
        <begin position="376"/>
        <end position="399"/>
    </location>
</feature>
<dbReference type="PANTHER" id="PTHR43310">
    <property type="entry name" value="SULFATE TRANSPORTER YBAR-RELATED"/>
    <property type="match status" value="1"/>
</dbReference>
<organism evidence="9 10">
    <name type="scientific">Planoprotostelium fungivorum</name>
    <dbReference type="NCBI Taxonomy" id="1890364"/>
    <lineage>
        <taxon>Eukaryota</taxon>
        <taxon>Amoebozoa</taxon>
        <taxon>Evosea</taxon>
        <taxon>Variosea</taxon>
        <taxon>Cavosteliida</taxon>
        <taxon>Cavosteliaceae</taxon>
        <taxon>Planoprotostelium</taxon>
    </lineage>
</organism>
<feature type="domain" description="STAS" evidence="8">
    <location>
        <begin position="694"/>
        <end position="898"/>
    </location>
</feature>
<feature type="compositionally biased region" description="Polar residues" evidence="5">
    <location>
        <begin position="17"/>
        <end position="30"/>
    </location>
</feature>
<dbReference type="CDD" id="cd07042">
    <property type="entry name" value="STAS_SulP_like_sulfate_transporter"/>
    <property type="match status" value="1"/>
</dbReference>
<evidence type="ECO:0000313" key="9">
    <source>
        <dbReference type="EMBL" id="PRP83563.1"/>
    </source>
</evidence>
<feature type="region of interest" description="Disordered" evidence="5">
    <location>
        <begin position="1"/>
        <end position="43"/>
    </location>
</feature>
<evidence type="ECO:0000256" key="2">
    <source>
        <dbReference type="ARBA" id="ARBA00022692"/>
    </source>
</evidence>
<comment type="caution">
    <text evidence="9">The sequence shown here is derived from an EMBL/GenBank/DDBJ whole genome shotgun (WGS) entry which is preliminary data.</text>
</comment>
<dbReference type="InterPro" id="IPR011547">
    <property type="entry name" value="SLC26A/SulP_dom"/>
</dbReference>
<feature type="compositionally biased region" description="Basic and acidic residues" evidence="5">
    <location>
        <begin position="781"/>
        <end position="794"/>
    </location>
</feature>
<reference evidence="9 10" key="1">
    <citation type="journal article" date="2018" name="Genome Biol. Evol.">
        <title>Multiple Roots of Fruiting Body Formation in Amoebozoa.</title>
        <authorList>
            <person name="Hillmann F."/>
            <person name="Forbes G."/>
            <person name="Novohradska S."/>
            <person name="Ferling I."/>
            <person name="Riege K."/>
            <person name="Groth M."/>
            <person name="Westermann M."/>
            <person name="Marz M."/>
            <person name="Spaller T."/>
            <person name="Winckler T."/>
            <person name="Schaap P."/>
            <person name="Glockner G."/>
        </authorList>
    </citation>
    <scope>NUCLEOTIDE SEQUENCE [LARGE SCALE GENOMIC DNA]</scope>
    <source>
        <strain evidence="9 10">Jena</strain>
    </source>
</reference>
<dbReference type="SUPFAM" id="SSF51206">
    <property type="entry name" value="cAMP-binding domain-like"/>
    <property type="match status" value="1"/>
</dbReference>
<dbReference type="Proteomes" id="UP000241769">
    <property type="component" value="Unassembled WGS sequence"/>
</dbReference>
<dbReference type="SUPFAM" id="SSF52091">
    <property type="entry name" value="SpoIIaa-like"/>
    <property type="match status" value="1"/>
</dbReference>
<keyword evidence="2 6" id="KW-0812">Transmembrane</keyword>
<dbReference type="Pfam" id="PF00916">
    <property type="entry name" value="Sulfate_transp"/>
    <property type="match status" value="1"/>
</dbReference>
<dbReference type="PROSITE" id="PS50042">
    <property type="entry name" value="CNMP_BINDING_3"/>
    <property type="match status" value="1"/>
</dbReference>
<feature type="region of interest" description="Disordered" evidence="5">
    <location>
        <begin position="773"/>
        <end position="801"/>
    </location>
</feature>
<feature type="region of interest" description="Disordered" evidence="5">
    <location>
        <begin position="119"/>
        <end position="160"/>
    </location>
</feature>
<feature type="transmembrane region" description="Helical" evidence="6">
    <location>
        <begin position="510"/>
        <end position="532"/>
    </location>
</feature>
<feature type="compositionally biased region" description="Basic and acidic residues" evidence="5">
    <location>
        <begin position="150"/>
        <end position="160"/>
    </location>
</feature>
<feature type="transmembrane region" description="Helical" evidence="6">
    <location>
        <begin position="577"/>
        <end position="597"/>
    </location>
</feature>
<feature type="transmembrane region" description="Helical" evidence="6">
    <location>
        <begin position="634"/>
        <end position="666"/>
    </location>
</feature>
<dbReference type="PANTHER" id="PTHR43310:SF2">
    <property type="entry name" value="SLC26A_SULP TRANSPORTER DOMAIN-CONTAINING PROTEIN"/>
    <property type="match status" value="1"/>
</dbReference>
<sequence>MRRLRGSSQKDKETQLLGRTTVSTQTQPNAEPQAGARKTLRDVPLLPCEPIGWLEVSKTGFSAVVKGRRQPQDQAERGRRGQDNMASNNPHMEANHFDRNNPLTQSTDLSSVFRKALNAAHSNSPRSPLPERSQPKGEEETIKPQTIPEPAEKLQPRTSDDLNTKFRKALSAAHRTDVLTSPSFSNVSSPFEPRRNQSESVIALRAVEVEAELEDLESQNDKDDAMEPATIQKDDSHSSTSETPEASFVSRVGVNIMFGFIVFLIVMPNAFGFGGILTQNPKMKSFFPVVIQLSLMSNIVHQLVAVLQSRLVFNISMVQETNILFPALMVNIVAESTEENRVIPTMFFVFAVTSILMGIGYYAIGRLNLVSIIQYIPYPVMAGFLVAVGVYLVEASVAIMTDYPFENFEEMKHTFQSGLWLLAVPGVIVGLVIILMDSVSHHYLVMPLCLVVPFSLFWVVVGMKGISIETLRAQRFLFEPMESVPVTQIWNYWNWELIDYSVLPSLLPNFISMVILNVLNTTLNVSGLEYVLSRSINSSKELEGAGIGNIIVGCFGGFGGSITFSNTGFVAKYGANRLTGIVTCLLGLVLLLANVPIIEYIPRFFFGAVLFYIGAEMVWAWLYKPYASIPLFEFFLLVATASSLMILGNNVGLPVSLAIAALFFAFQYAQIKPVRKALHGIQVSSKVQRPYIQRKILSKHTENIWLLQLQGYLFFGSTVQLLAFLQDKMGEETETRKKINRMKDENTQNPLTRLSLFIKRIFSKVTQRKYNSLDSSEPLDEADRMESGSVEPEKKKRKSLHSITQRISSFIEGKKESKKDKKLSYLILDFAAVPGMDSTAMSSFMKIVQMAASDNITLVFCGLSARVEKVFRKHRVISENPRCRMKIFDELDLAVEWCEDKIIRSRVKGGVRDELANQTLYDYVPDFISTLAAHLPPDVTDEQCVELVNRYFNRKRLVDGEVLYTFGDFGTSIYYLKQGQLNHYGISDENGAKLRHFKTTKGTFVGELSKFLGIPHDLSCEAEGPCTVYELTNESFSRMEMDDPVLAFAVYSAVIQSLCLTFQTARTVGFPSGFPPVSGLLDRQRSRVASDLRTFVKHIIQTMGSLQKMEDRRRAQAELPHWDLATDVIEARREEEKIRAEGNKSPVEEDNNMMVEDAQPASITVRNRRLSDAINTMSELPPLSSMLMGDSPASPSLPKSPRTLPTQEGMSWSPYHAPPSPLPLMDQMDGERYNPTSEPPSWYKMVQTEPTLPSAFALPKPPTVCSADQMKEMNDTLRHQLRRDNRTEGQKKEMLSQQKANCLCSC</sequence>
<feature type="transmembrane region" description="Helical" evidence="6">
    <location>
        <begin position="704"/>
        <end position="725"/>
    </location>
</feature>